<dbReference type="AlphaFoldDB" id="A0A285AWZ7"/>
<evidence type="ECO:0000256" key="1">
    <source>
        <dbReference type="SAM" id="Coils"/>
    </source>
</evidence>
<dbReference type="Proteomes" id="UP000220639">
    <property type="component" value="Unassembled WGS sequence"/>
</dbReference>
<reference evidence="3" key="1">
    <citation type="submission" date="2017-08" db="EMBL/GenBank/DDBJ databases">
        <authorList>
            <person name="Brisse S."/>
        </authorList>
    </citation>
    <scope>NUCLEOTIDE SEQUENCE [LARGE SCALE GENOMIC DNA]</scope>
    <source>
        <strain evidence="3">06D021</strain>
    </source>
</reference>
<gene>
    <name evidence="2" type="ORF">KOSB73_180160</name>
</gene>
<evidence type="ECO:0000313" key="2">
    <source>
        <dbReference type="EMBL" id="SNU33209.1"/>
    </source>
</evidence>
<protein>
    <submittedName>
        <fullName evidence="2">Uncharacterized protein</fullName>
    </submittedName>
</protein>
<sequence length="550" mass="63571">MKSIYFKSAHILSLRDKKGFSFKFSPDINIITGENDTGKSSFIKSLYHTLGADVRLDKKWKEDNFVSKVVICVNNRDYAFLRHEKRISIFDITAGQEHHLVTSSSRAEIALAVRDVFDFNLELVTKTNLVQGQAQPASLYLPYYIDQDNGWGKVLDSFSSLAMYEDWQKNILNFHTGVKPKEYYTLQGKINLIDIDLVEIRTTLKALKRAKKRFEESFGRVLFDVDVKYYEELLERFLRKCQDLHQEETEYRIKLIKILSLRDELVTEIEESKRQLDENDIDSLLPSAGLEARYVVLENKEKLLQIIPKLYEEKSVYDDQLSKIKEDLKQAISLSSELKNMLLEVKEQLTLQDVIKSQASKQVEVTFDEQINELLLKIDELDVARTQLSKEIAKFEDKKRAKEINDKFKESLKFAQTELGIKDPKVGTILQYGPISKSETGSRAPRSILAYHYALLKTIEDKSTSPMLPVVIDSPKQQDPDPRTTKKLFDLCINGLSTNSQLIIGSVSFERETNQFKTLIMTEKYSLLKSELYNQVYQEIMPLYERAALS</sequence>
<keyword evidence="1" id="KW-0175">Coiled coil</keyword>
<feature type="coiled-coil region" evidence="1">
    <location>
        <begin position="371"/>
        <end position="418"/>
    </location>
</feature>
<dbReference type="EMBL" id="FZTC01000010">
    <property type="protein sequence ID" value="SNU33209.1"/>
    <property type="molecule type" value="Genomic_DNA"/>
</dbReference>
<accession>A0A285AWZ7</accession>
<proteinExistence type="predicted"/>
<dbReference type="Gene3D" id="3.40.50.300">
    <property type="entry name" value="P-loop containing nucleotide triphosphate hydrolases"/>
    <property type="match status" value="1"/>
</dbReference>
<organism evidence="2 3">
    <name type="scientific">Klebsiella grimontii</name>
    <dbReference type="NCBI Taxonomy" id="2058152"/>
    <lineage>
        <taxon>Bacteria</taxon>
        <taxon>Pseudomonadati</taxon>
        <taxon>Pseudomonadota</taxon>
        <taxon>Gammaproteobacteria</taxon>
        <taxon>Enterobacterales</taxon>
        <taxon>Enterobacteriaceae</taxon>
        <taxon>Klebsiella/Raoultella group</taxon>
        <taxon>Klebsiella</taxon>
    </lineage>
</organism>
<dbReference type="SUPFAM" id="SSF52540">
    <property type="entry name" value="P-loop containing nucleoside triphosphate hydrolases"/>
    <property type="match status" value="2"/>
</dbReference>
<name>A0A285AWZ7_9ENTR</name>
<dbReference type="RefSeq" id="WP_098140258.1">
    <property type="nucleotide sequence ID" value="NZ_CBCSJA010000069.1"/>
</dbReference>
<dbReference type="InterPro" id="IPR027417">
    <property type="entry name" value="P-loop_NTPase"/>
</dbReference>
<evidence type="ECO:0000313" key="3">
    <source>
        <dbReference type="Proteomes" id="UP000220639"/>
    </source>
</evidence>